<evidence type="ECO:0000313" key="3">
    <source>
        <dbReference type="Proteomes" id="UP001498398"/>
    </source>
</evidence>
<keyword evidence="3" id="KW-1185">Reference proteome</keyword>
<sequence length="504" mass="57273">MHISSSCKVDVRNSSPSTPEVVEMDHFTLECLPDELLLLIFKHGSQYSVIQPRHPNAPIKGLEFPSFLGTVLHVCHRWRKLILHTTFFWNSVHVIRSLILPVNDPWHPASVYLVNKHFLDLISESSSLRGGSPLDIIIDNTRFDVIYYPLPPPAIYLPAAFRSEQFRSLTILLSSFQNVYALMEEFDMLRELRRLESFDIICATTPGYHNPDAESFLPTFPSFLRKAQRLTTVRLTNVYLPWSNRLQEPSSLVLPWKCFELRWVPQLGFSFCKIQALLHRLPRLESLTLHFSFIHILPNCPIHPSDPPASTSARKITFPCLRNLDLRFASGCPRDTVSFIELFTVPNLESLTLRDMDSDGWSLARSSFASRSEADYPRLKHLSFYGSREFVVDDPKGMAEAFPLLTSLSLSDMRSNSFCQLLVKNSEDFRSGSASILWQDLVDLYIEHDPELDPDLVVAAAKARIDIGRPLKRVCLGDGIGLTESEMRQMAKALIMLGVNVSNA</sequence>
<comment type="caution">
    <text evidence="2">The sequence shown here is derived from an EMBL/GenBank/DDBJ whole genome shotgun (WGS) entry which is preliminary data.</text>
</comment>
<dbReference type="Gene3D" id="1.20.1280.50">
    <property type="match status" value="1"/>
</dbReference>
<organism evidence="2 3">
    <name type="scientific">Marasmiellus scandens</name>
    <dbReference type="NCBI Taxonomy" id="2682957"/>
    <lineage>
        <taxon>Eukaryota</taxon>
        <taxon>Fungi</taxon>
        <taxon>Dikarya</taxon>
        <taxon>Basidiomycota</taxon>
        <taxon>Agaricomycotina</taxon>
        <taxon>Agaricomycetes</taxon>
        <taxon>Agaricomycetidae</taxon>
        <taxon>Agaricales</taxon>
        <taxon>Marasmiineae</taxon>
        <taxon>Omphalotaceae</taxon>
        <taxon>Marasmiellus</taxon>
    </lineage>
</organism>
<dbReference type="SUPFAM" id="SSF52047">
    <property type="entry name" value="RNI-like"/>
    <property type="match status" value="1"/>
</dbReference>
<accession>A0ABR1JJX0</accession>
<dbReference type="Gene3D" id="3.80.10.10">
    <property type="entry name" value="Ribonuclease Inhibitor"/>
    <property type="match status" value="1"/>
</dbReference>
<protein>
    <recommendedName>
        <fullName evidence="1">F-box domain-containing protein</fullName>
    </recommendedName>
</protein>
<dbReference type="InterPro" id="IPR032675">
    <property type="entry name" value="LRR_dom_sf"/>
</dbReference>
<dbReference type="InterPro" id="IPR001810">
    <property type="entry name" value="F-box_dom"/>
</dbReference>
<dbReference type="Proteomes" id="UP001498398">
    <property type="component" value="Unassembled WGS sequence"/>
</dbReference>
<name>A0ABR1JJX0_9AGAR</name>
<evidence type="ECO:0000259" key="1">
    <source>
        <dbReference type="Pfam" id="PF12937"/>
    </source>
</evidence>
<gene>
    <name evidence="2" type="ORF">VKT23_008246</name>
</gene>
<feature type="domain" description="F-box" evidence="1">
    <location>
        <begin position="30"/>
        <end position="93"/>
    </location>
</feature>
<evidence type="ECO:0000313" key="2">
    <source>
        <dbReference type="EMBL" id="KAK7461815.1"/>
    </source>
</evidence>
<dbReference type="Pfam" id="PF12937">
    <property type="entry name" value="F-box-like"/>
    <property type="match status" value="1"/>
</dbReference>
<reference evidence="2 3" key="1">
    <citation type="submission" date="2024-01" db="EMBL/GenBank/DDBJ databases">
        <title>A draft genome for the cacao thread blight pathogen Marasmiellus scandens.</title>
        <authorList>
            <person name="Baruah I.K."/>
            <person name="Leung J."/>
            <person name="Bukari Y."/>
            <person name="Amoako-Attah I."/>
            <person name="Meinhardt L.W."/>
            <person name="Bailey B.A."/>
            <person name="Cohen S.P."/>
        </authorList>
    </citation>
    <scope>NUCLEOTIDE SEQUENCE [LARGE SCALE GENOMIC DNA]</scope>
    <source>
        <strain evidence="2 3">GH-19</strain>
    </source>
</reference>
<proteinExistence type="predicted"/>
<dbReference type="EMBL" id="JBANRG010000012">
    <property type="protein sequence ID" value="KAK7461815.1"/>
    <property type="molecule type" value="Genomic_DNA"/>
</dbReference>